<keyword evidence="1" id="KW-0808">Transferase</keyword>
<keyword evidence="2" id="KW-1185">Reference proteome</keyword>
<dbReference type="EMBL" id="QNUK01000718">
    <property type="protein sequence ID" value="KAF5890159.1"/>
    <property type="molecule type" value="Genomic_DNA"/>
</dbReference>
<sequence>MNCPRNQLCFSSWKSLFFLRQLTFSTSDNCKKQSYPRKFWYFDYYVIENLMTYGLSVWFNSCTKAKQHTLQRVIKNTTNIIRVHLPGSCPIYDSNCLCHLLSAIRDHLHPAHHVFT</sequence>
<evidence type="ECO:0000313" key="2">
    <source>
        <dbReference type="Proteomes" id="UP000727407"/>
    </source>
</evidence>
<comment type="caution">
    <text evidence="1">The sequence shown here is derived from an EMBL/GenBank/DDBJ whole genome shotgun (WGS) entry which is preliminary data.</text>
</comment>
<keyword evidence="1" id="KW-0695">RNA-directed DNA polymerase</keyword>
<organism evidence="1 2">
    <name type="scientific">Clarias magur</name>
    <name type="common">Asian catfish</name>
    <name type="synonym">Macropteronotus magur</name>
    <dbReference type="NCBI Taxonomy" id="1594786"/>
    <lineage>
        <taxon>Eukaryota</taxon>
        <taxon>Metazoa</taxon>
        <taxon>Chordata</taxon>
        <taxon>Craniata</taxon>
        <taxon>Vertebrata</taxon>
        <taxon>Euteleostomi</taxon>
        <taxon>Actinopterygii</taxon>
        <taxon>Neopterygii</taxon>
        <taxon>Teleostei</taxon>
        <taxon>Ostariophysi</taxon>
        <taxon>Siluriformes</taxon>
        <taxon>Clariidae</taxon>
        <taxon>Clarias</taxon>
    </lineage>
</organism>
<reference evidence="1" key="1">
    <citation type="submission" date="2020-07" db="EMBL/GenBank/DDBJ databases">
        <title>Clarias magur genome sequencing, assembly and annotation.</title>
        <authorList>
            <person name="Kushwaha B."/>
            <person name="Kumar R."/>
            <person name="Das P."/>
            <person name="Joshi C.G."/>
            <person name="Kumar D."/>
            <person name="Nagpure N.S."/>
            <person name="Pandey M."/>
            <person name="Agarwal S."/>
            <person name="Srivastava S."/>
            <person name="Singh M."/>
            <person name="Sahoo L."/>
            <person name="Jayasankar P."/>
            <person name="Meher P.K."/>
            <person name="Koringa P.G."/>
            <person name="Iquebal M.A."/>
            <person name="Das S.P."/>
            <person name="Bit A."/>
            <person name="Patnaik S."/>
            <person name="Patel N."/>
            <person name="Shah T.M."/>
            <person name="Hinsu A."/>
            <person name="Jena J.K."/>
        </authorList>
    </citation>
    <scope>NUCLEOTIDE SEQUENCE</scope>
    <source>
        <strain evidence="1">CIFAMagur01</strain>
        <tissue evidence="1">Testis</tissue>
    </source>
</reference>
<dbReference type="OrthoDB" id="10037236at2759"/>
<name>A0A8J4WRH6_CLAMG</name>
<protein>
    <submittedName>
        <fullName evidence="1">RNA-directed DNA polymerase from mobile element jockey-like protein</fullName>
    </submittedName>
</protein>
<keyword evidence="1" id="KW-0548">Nucleotidyltransferase</keyword>
<dbReference type="GO" id="GO:0003964">
    <property type="term" value="F:RNA-directed DNA polymerase activity"/>
    <property type="evidence" value="ECO:0007669"/>
    <property type="project" value="UniProtKB-KW"/>
</dbReference>
<dbReference type="AlphaFoldDB" id="A0A8J4WRH6"/>
<accession>A0A8J4WRH6</accession>
<evidence type="ECO:0000313" key="1">
    <source>
        <dbReference type="EMBL" id="KAF5890159.1"/>
    </source>
</evidence>
<dbReference type="Proteomes" id="UP000727407">
    <property type="component" value="Unassembled WGS sequence"/>
</dbReference>
<proteinExistence type="predicted"/>
<gene>
    <name evidence="1" type="ORF">DAT39_020138</name>
</gene>
<feature type="non-terminal residue" evidence="1">
    <location>
        <position position="116"/>
    </location>
</feature>